<dbReference type="Proteomes" id="UP001470230">
    <property type="component" value="Unassembled WGS sequence"/>
</dbReference>
<evidence type="ECO:0000313" key="3">
    <source>
        <dbReference type="Proteomes" id="UP001470230"/>
    </source>
</evidence>
<feature type="domain" description="HTH psq-type" evidence="1">
    <location>
        <begin position="2"/>
        <end position="42"/>
    </location>
</feature>
<dbReference type="InterPro" id="IPR036388">
    <property type="entry name" value="WH-like_DNA-bd_sf"/>
</dbReference>
<gene>
    <name evidence="2" type="ORF">M9Y10_021950</name>
</gene>
<accession>A0ABR2KQV6</accession>
<dbReference type="Pfam" id="PF04218">
    <property type="entry name" value="CENP-B_N"/>
    <property type="match status" value="1"/>
</dbReference>
<proteinExistence type="predicted"/>
<sequence length="97" mass="11547">MTQLTEQNKIDIIVLYHEINNQWTEMSRRLGIPESTIRSFMKRYHQTGTLNVQRGRPITITDEVRNDVVESIESQADQTLTNYLKISVFHKHRLEKY</sequence>
<name>A0ABR2KQV6_9EUKA</name>
<dbReference type="EMBL" id="JAPFFF010000003">
    <property type="protein sequence ID" value="KAK8893528.1"/>
    <property type="molecule type" value="Genomic_DNA"/>
</dbReference>
<evidence type="ECO:0000313" key="2">
    <source>
        <dbReference type="EMBL" id="KAK8893528.1"/>
    </source>
</evidence>
<reference evidence="2 3" key="1">
    <citation type="submission" date="2024-04" db="EMBL/GenBank/DDBJ databases">
        <title>Tritrichomonas musculus Genome.</title>
        <authorList>
            <person name="Alves-Ferreira E."/>
            <person name="Grigg M."/>
            <person name="Lorenzi H."/>
            <person name="Galac M."/>
        </authorList>
    </citation>
    <scope>NUCLEOTIDE SEQUENCE [LARGE SCALE GENOMIC DNA]</scope>
    <source>
        <strain evidence="2 3">EAF2021</strain>
    </source>
</reference>
<dbReference type="InterPro" id="IPR009057">
    <property type="entry name" value="Homeodomain-like_sf"/>
</dbReference>
<dbReference type="Gene3D" id="1.10.10.10">
    <property type="entry name" value="Winged helix-like DNA-binding domain superfamily/Winged helix DNA-binding domain"/>
    <property type="match status" value="1"/>
</dbReference>
<dbReference type="SUPFAM" id="SSF46689">
    <property type="entry name" value="Homeodomain-like"/>
    <property type="match status" value="1"/>
</dbReference>
<keyword evidence="3" id="KW-1185">Reference proteome</keyword>
<organism evidence="2 3">
    <name type="scientific">Tritrichomonas musculus</name>
    <dbReference type="NCBI Taxonomy" id="1915356"/>
    <lineage>
        <taxon>Eukaryota</taxon>
        <taxon>Metamonada</taxon>
        <taxon>Parabasalia</taxon>
        <taxon>Tritrichomonadida</taxon>
        <taxon>Tritrichomonadidae</taxon>
        <taxon>Tritrichomonas</taxon>
    </lineage>
</organism>
<comment type="caution">
    <text evidence="2">The sequence shown here is derived from an EMBL/GenBank/DDBJ whole genome shotgun (WGS) entry which is preliminary data.</text>
</comment>
<dbReference type="InterPro" id="IPR007889">
    <property type="entry name" value="HTH_Psq"/>
</dbReference>
<protein>
    <recommendedName>
        <fullName evidence="1">HTH psq-type domain-containing protein</fullName>
    </recommendedName>
</protein>
<evidence type="ECO:0000259" key="1">
    <source>
        <dbReference type="Pfam" id="PF04218"/>
    </source>
</evidence>